<dbReference type="SUPFAM" id="SSF52075">
    <property type="entry name" value="Outer arm dynein light chain 1"/>
    <property type="match status" value="1"/>
</dbReference>
<evidence type="ECO:0000313" key="3">
    <source>
        <dbReference type="EMBL" id="GAI39625.1"/>
    </source>
</evidence>
<dbReference type="InterPro" id="IPR032675">
    <property type="entry name" value="LRR_dom_sf"/>
</dbReference>
<keyword evidence="1" id="KW-0433">Leucine-rich repeat</keyword>
<accession>X1PKP8</accession>
<keyword evidence="2" id="KW-0677">Repeat</keyword>
<name>X1PKP8_9ZZZZ</name>
<dbReference type="EMBL" id="BARV01032933">
    <property type="protein sequence ID" value="GAI39625.1"/>
    <property type="molecule type" value="Genomic_DNA"/>
</dbReference>
<evidence type="ECO:0000256" key="2">
    <source>
        <dbReference type="ARBA" id="ARBA00022737"/>
    </source>
</evidence>
<comment type="caution">
    <text evidence="3">The sequence shown here is derived from an EMBL/GenBank/DDBJ whole genome shotgun (WGS) entry which is preliminary data.</text>
</comment>
<evidence type="ECO:0008006" key="4">
    <source>
        <dbReference type="Google" id="ProtNLM"/>
    </source>
</evidence>
<dbReference type="PROSITE" id="PS51450">
    <property type="entry name" value="LRR"/>
    <property type="match status" value="1"/>
</dbReference>
<gene>
    <name evidence="3" type="ORF">S06H3_51846</name>
</gene>
<dbReference type="InterPro" id="IPR001611">
    <property type="entry name" value="Leu-rich_rpt"/>
</dbReference>
<proteinExistence type="predicted"/>
<sequence>NLSELYLDMNQISDISPLVSLTNLTKVTLALNPLSSTAVNVHIPQVEQRGVEVLR</sequence>
<evidence type="ECO:0000256" key="1">
    <source>
        <dbReference type="ARBA" id="ARBA00022614"/>
    </source>
</evidence>
<dbReference type="Gene3D" id="3.80.10.10">
    <property type="entry name" value="Ribonuclease Inhibitor"/>
    <property type="match status" value="1"/>
</dbReference>
<reference evidence="3" key="1">
    <citation type="journal article" date="2014" name="Front. Microbiol.">
        <title>High frequency of phylogenetically diverse reductive dehalogenase-homologous genes in deep subseafloor sedimentary metagenomes.</title>
        <authorList>
            <person name="Kawai M."/>
            <person name="Futagami T."/>
            <person name="Toyoda A."/>
            <person name="Takaki Y."/>
            <person name="Nishi S."/>
            <person name="Hori S."/>
            <person name="Arai W."/>
            <person name="Tsubouchi T."/>
            <person name="Morono Y."/>
            <person name="Uchiyama I."/>
            <person name="Ito T."/>
            <person name="Fujiyama A."/>
            <person name="Inagaki F."/>
            <person name="Takami H."/>
        </authorList>
    </citation>
    <scope>NUCLEOTIDE SEQUENCE</scope>
    <source>
        <strain evidence="3">Expedition CK06-06</strain>
    </source>
</reference>
<organism evidence="3">
    <name type="scientific">marine sediment metagenome</name>
    <dbReference type="NCBI Taxonomy" id="412755"/>
    <lineage>
        <taxon>unclassified sequences</taxon>
        <taxon>metagenomes</taxon>
        <taxon>ecological metagenomes</taxon>
    </lineage>
</organism>
<protein>
    <recommendedName>
        <fullName evidence="4">Leucine-rich repeat domain-containing protein</fullName>
    </recommendedName>
</protein>
<feature type="non-terminal residue" evidence="3">
    <location>
        <position position="1"/>
    </location>
</feature>
<dbReference type="InterPro" id="IPR025875">
    <property type="entry name" value="Leu-rich_rpt_4"/>
</dbReference>
<dbReference type="Pfam" id="PF12799">
    <property type="entry name" value="LRR_4"/>
    <property type="match status" value="1"/>
</dbReference>
<dbReference type="AlphaFoldDB" id="X1PKP8"/>